<proteinExistence type="predicted"/>
<dbReference type="AlphaFoldDB" id="A0A642PP11"/>
<gene>
    <name evidence="2" type="ORF">F2Y81_27005</name>
    <name evidence="1" type="ORF">F2Y81_28825</name>
</gene>
<dbReference type="EMBL" id="VVYV01000083">
    <property type="protein sequence ID" value="KAA5412081.1"/>
    <property type="molecule type" value="Genomic_DNA"/>
</dbReference>
<dbReference type="EMBL" id="VVYV01000114">
    <property type="protein sequence ID" value="KAA5411147.1"/>
    <property type="molecule type" value="Genomic_DNA"/>
</dbReference>
<protein>
    <submittedName>
        <fullName evidence="1">N-acetylmuramoyl-L-alanine amidase</fullName>
    </submittedName>
</protein>
<accession>A0A642PP11</accession>
<comment type="caution">
    <text evidence="1">The sequence shown here is derived from an EMBL/GenBank/DDBJ whole genome shotgun (WGS) entry which is preliminary data.</text>
</comment>
<feature type="non-terminal residue" evidence="1">
    <location>
        <position position="26"/>
    </location>
</feature>
<organism evidence="1 3">
    <name type="scientific">Bacteroides cellulosilyticus</name>
    <dbReference type="NCBI Taxonomy" id="246787"/>
    <lineage>
        <taxon>Bacteria</taxon>
        <taxon>Pseudomonadati</taxon>
        <taxon>Bacteroidota</taxon>
        <taxon>Bacteroidia</taxon>
        <taxon>Bacteroidales</taxon>
        <taxon>Bacteroidaceae</taxon>
        <taxon>Bacteroides</taxon>
    </lineage>
</organism>
<evidence type="ECO:0000313" key="3">
    <source>
        <dbReference type="Proteomes" id="UP000448877"/>
    </source>
</evidence>
<evidence type="ECO:0000313" key="2">
    <source>
        <dbReference type="EMBL" id="KAA5412081.1"/>
    </source>
</evidence>
<dbReference type="Proteomes" id="UP000448877">
    <property type="component" value="Unassembled WGS sequence"/>
</dbReference>
<sequence length="26" mass="2862">MRTITLLIIHCSATPQGVGLSFEDCR</sequence>
<name>A0A642PP11_9BACE</name>
<reference evidence="1 3" key="1">
    <citation type="journal article" date="2019" name="Nat. Med.">
        <title>A library of human gut bacterial isolates paired with longitudinal multiomics data enables mechanistic microbiome research.</title>
        <authorList>
            <person name="Poyet M."/>
            <person name="Groussin M."/>
            <person name="Gibbons S.M."/>
            <person name="Avila-Pacheco J."/>
            <person name="Jiang X."/>
            <person name="Kearney S.M."/>
            <person name="Perrotta A.R."/>
            <person name="Berdy B."/>
            <person name="Zhao S."/>
            <person name="Lieberman T.D."/>
            <person name="Swanson P.K."/>
            <person name="Smith M."/>
            <person name="Roesemann S."/>
            <person name="Alexander J.E."/>
            <person name="Rich S.A."/>
            <person name="Livny J."/>
            <person name="Vlamakis H."/>
            <person name="Clish C."/>
            <person name="Bullock K."/>
            <person name="Deik A."/>
            <person name="Scott J."/>
            <person name="Pierce K.A."/>
            <person name="Xavier R.J."/>
            <person name="Alm E.J."/>
        </authorList>
    </citation>
    <scope>NUCLEOTIDE SEQUENCE [LARGE SCALE GENOMIC DNA]</scope>
    <source>
        <strain evidence="1 3">BIOML-A6</strain>
    </source>
</reference>
<evidence type="ECO:0000313" key="1">
    <source>
        <dbReference type="EMBL" id="KAA5411147.1"/>
    </source>
</evidence>